<dbReference type="Proteomes" id="UP000092444">
    <property type="component" value="Unassembled WGS sequence"/>
</dbReference>
<evidence type="ECO:0000313" key="2">
    <source>
        <dbReference type="Proteomes" id="UP000092444"/>
    </source>
</evidence>
<organism evidence="1 2">
    <name type="scientific">Glossina morsitans morsitans</name>
    <name type="common">Savannah tsetse fly</name>
    <dbReference type="NCBI Taxonomy" id="37546"/>
    <lineage>
        <taxon>Eukaryota</taxon>
        <taxon>Metazoa</taxon>
        <taxon>Ecdysozoa</taxon>
        <taxon>Arthropoda</taxon>
        <taxon>Hexapoda</taxon>
        <taxon>Insecta</taxon>
        <taxon>Pterygota</taxon>
        <taxon>Neoptera</taxon>
        <taxon>Endopterygota</taxon>
        <taxon>Diptera</taxon>
        <taxon>Brachycera</taxon>
        <taxon>Muscomorpha</taxon>
        <taxon>Hippoboscoidea</taxon>
        <taxon>Glossinidae</taxon>
        <taxon>Glossina</taxon>
    </lineage>
</organism>
<accession>A0A1B0G1F5</accession>
<sequence length="90" mass="10235">MVQATQKRIPAKLATGSAKRKLCSSSQSRFAMSPVQSYDFMSLGFQEQRYVLSCQFTDITPDKRNNLNKRAYIFAALGPSREQSKESMEF</sequence>
<proteinExistence type="predicted"/>
<reference evidence="1" key="1">
    <citation type="submission" date="2020-05" db="UniProtKB">
        <authorList>
            <consortium name="EnsemblMetazoa"/>
        </authorList>
    </citation>
    <scope>IDENTIFICATION</scope>
    <source>
        <strain evidence="1">Yale</strain>
    </source>
</reference>
<dbReference type="EMBL" id="CCAG010003411">
    <property type="status" value="NOT_ANNOTATED_CDS"/>
    <property type="molecule type" value="Genomic_DNA"/>
</dbReference>
<evidence type="ECO:0000313" key="1">
    <source>
        <dbReference type="EnsemblMetazoa" id="GMOY007107-PA"/>
    </source>
</evidence>
<name>A0A1B0G1F5_GLOMM</name>
<keyword evidence="2" id="KW-1185">Reference proteome</keyword>
<dbReference type="AlphaFoldDB" id="A0A1B0G1F5"/>
<protein>
    <submittedName>
        <fullName evidence="1">Uncharacterized protein</fullName>
    </submittedName>
</protein>
<dbReference type="EnsemblMetazoa" id="GMOY007107-RA">
    <property type="protein sequence ID" value="GMOY007107-PA"/>
    <property type="gene ID" value="GMOY007107"/>
</dbReference>